<organism evidence="11 13">
    <name type="scientific">Paracoccus halophilus</name>
    <dbReference type="NCBI Taxonomy" id="376733"/>
    <lineage>
        <taxon>Bacteria</taxon>
        <taxon>Pseudomonadati</taxon>
        <taxon>Pseudomonadota</taxon>
        <taxon>Alphaproteobacteria</taxon>
        <taxon>Rhodobacterales</taxon>
        <taxon>Paracoccaceae</taxon>
        <taxon>Paracoccus</taxon>
    </lineage>
</organism>
<feature type="transmembrane region" description="Helical" evidence="9">
    <location>
        <begin position="135"/>
        <end position="158"/>
    </location>
</feature>
<feature type="transmembrane region" description="Helical" evidence="9">
    <location>
        <begin position="55"/>
        <end position="73"/>
    </location>
</feature>
<reference evidence="12 14" key="3">
    <citation type="submission" date="2016-10" db="EMBL/GenBank/DDBJ databases">
        <authorList>
            <person name="de Groot N.N."/>
        </authorList>
    </citation>
    <scope>NUCLEOTIDE SEQUENCE [LARGE SCALE GENOMIC DNA]</scope>
    <source>
        <strain evidence="12 14">CGMCC 1.6117</strain>
    </source>
</reference>
<evidence type="ECO:0000259" key="10">
    <source>
        <dbReference type="Pfam" id="PF04290"/>
    </source>
</evidence>
<evidence type="ECO:0000256" key="8">
    <source>
        <dbReference type="ARBA" id="ARBA00038436"/>
    </source>
</evidence>
<evidence type="ECO:0000313" key="12">
    <source>
        <dbReference type="EMBL" id="SFA42499.1"/>
    </source>
</evidence>
<keyword evidence="6 9" id="KW-1133">Transmembrane helix</keyword>
<comment type="function">
    <text evidence="9">Part of the tripartite ATP-independent periplasmic (TRAP) transport system.</text>
</comment>
<comment type="similarity">
    <text evidence="8 9">Belongs to the TRAP transporter small permease family.</text>
</comment>
<dbReference type="EMBL" id="FOJO01000002">
    <property type="protein sequence ID" value="SFA42499.1"/>
    <property type="molecule type" value="Genomic_DNA"/>
</dbReference>
<evidence type="ECO:0000256" key="4">
    <source>
        <dbReference type="ARBA" id="ARBA00022519"/>
    </source>
</evidence>
<dbReference type="EMBL" id="JRKN01000001">
    <property type="protein sequence ID" value="KGJ06642.1"/>
    <property type="molecule type" value="Genomic_DNA"/>
</dbReference>
<dbReference type="InterPro" id="IPR007387">
    <property type="entry name" value="TRAP_DctQ"/>
</dbReference>
<dbReference type="Proteomes" id="UP000182312">
    <property type="component" value="Unassembled WGS sequence"/>
</dbReference>
<keyword evidence="7 9" id="KW-0472">Membrane</keyword>
<dbReference type="STRING" id="376733.SAMN04487972_102316"/>
<dbReference type="GO" id="GO:0015740">
    <property type="term" value="P:C4-dicarboxylate transport"/>
    <property type="evidence" value="ECO:0007669"/>
    <property type="project" value="TreeGrafter"/>
</dbReference>
<evidence type="ECO:0000313" key="13">
    <source>
        <dbReference type="Proteomes" id="UP000029846"/>
    </source>
</evidence>
<dbReference type="Proteomes" id="UP000029846">
    <property type="component" value="Unassembled WGS sequence"/>
</dbReference>
<feature type="domain" description="Tripartite ATP-independent periplasmic transporters DctQ component" evidence="10">
    <location>
        <begin position="32"/>
        <end position="162"/>
    </location>
</feature>
<keyword evidence="3" id="KW-1003">Cell membrane</keyword>
<keyword evidence="13" id="KW-1185">Reference proteome</keyword>
<keyword evidence="2 9" id="KW-0813">Transport</keyword>
<evidence type="ECO:0000256" key="9">
    <source>
        <dbReference type="RuleBase" id="RU369079"/>
    </source>
</evidence>
<dbReference type="PANTHER" id="PTHR35011">
    <property type="entry name" value="2,3-DIKETO-L-GULONATE TRAP TRANSPORTER SMALL PERMEASE PROTEIN YIAM"/>
    <property type="match status" value="1"/>
</dbReference>
<evidence type="ECO:0000256" key="1">
    <source>
        <dbReference type="ARBA" id="ARBA00004429"/>
    </source>
</evidence>
<reference evidence="11 13" key="2">
    <citation type="submission" date="2014-10" db="EMBL/GenBank/DDBJ databases">
        <title>Paracoccus sanguinis sp. nov., isolated from clinical specimens of New York State patients.</title>
        <authorList>
            <person name="Mingle L.A."/>
            <person name="Cole J.A."/>
            <person name="Lapierre P."/>
            <person name="Musser K.A."/>
        </authorList>
    </citation>
    <scope>NUCLEOTIDE SEQUENCE [LARGE SCALE GENOMIC DNA]</scope>
    <source>
        <strain evidence="11 13">JCM 14014</strain>
    </source>
</reference>
<dbReference type="GO" id="GO:0022857">
    <property type="term" value="F:transmembrane transporter activity"/>
    <property type="evidence" value="ECO:0007669"/>
    <property type="project" value="UniProtKB-UniRule"/>
</dbReference>
<gene>
    <name evidence="11" type="ORF">IT41_00200</name>
    <name evidence="12" type="ORF">SAMN04487972_102316</name>
</gene>
<proteinExistence type="inferred from homology"/>
<dbReference type="PANTHER" id="PTHR35011:SF10">
    <property type="entry name" value="TRAP TRANSPORTER SMALL PERMEASE PROTEIN"/>
    <property type="match status" value="1"/>
</dbReference>
<evidence type="ECO:0000313" key="11">
    <source>
        <dbReference type="EMBL" id="KGJ06642.1"/>
    </source>
</evidence>
<name>A0A099F981_9RHOB</name>
<dbReference type="eggNOG" id="COG3090">
    <property type="taxonomic scope" value="Bacteria"/>
</dbReference>
<protein>
    <recommendedName>
        <fullName evidence="9">TRAP transporter small permease protein</fullName>
    </recommendedName>
</protein>
<dbReference type="Pfam" id="PF04290">
    <property type="entry name" value="DctQ"/>
    <property type="match status" value="1"/>
</dbReference>
<keyword evidence="4 9" id="KW-0997">Cell inner membrane</keyword>
<evidence type="ECO:0000313" key="14">
    <source>
        <dbReference type="Proteomes" id="UP000182312"/>
    </source>
</evidence>
<dbReference type="RefSeq" id="WP_036737742.1">
    <property type="nucleotide sequence ID" value="NZ_FOJO01000002.1"/>
</dbReference>
<dbReference type="OrthoDB" id="2877624at2"/>
<dbReference type="AlphaFoldDB" id="A0A099F981"/>
<dbReference type="GO" id="GO:0005886">
    <property type="term" value="C:plasma membrane"/>
    <property type="evidence" value="ECO:0007669"/>
    <property type="project" value="UniProtKB-SubCell"/>
</dbReference>
<keyword evidence="5 9" id="KW-0812">Transmembrane</keyword>
<feature type="transmembrane region" description="Helical" evidence="9">
    <location>
        <begin position="20"/>
        <end position="43"/>
    </location>
</feature>
<comment type="subunit">
    <text evidence="9">The complex comprises the extracytoplasmic solute receptor protein and the two transmembrane proteins.</text>
</comment>
<comment type="subcellular location">
    <subcellularLocation>
        <location evidence="1 9">Cell inner membrane</location>
        <topology evidence="1 9">Multi-pass membrane protein</topology>
    </subcellularLocation>
</comment>
<sequence>MAEQSGIDLSAWANRAARALAAVSGIGLLLVLVLIFVSVIMRYVFAAPIVGVNEIVVLASIAIVMLALPWCTAENAHVTVDVLDHRIGRWGRFLGDIQARGIAALILSVLVWRAVLKALDAREFGDASNMLQLPIWPFYAIISLGMALTVVVLLLQLVQILREGAK</sequence>
<accession>A0A099F981</accession>
<evidence type="ECO:0000256" key="3">
    <source>
        <dbReference type="ARBA" id="ARBA00022475"/>
    </source>
</evidence>
<evidence type="ECO:0000256" key="5">
    <source>
        <dbReference type="ARBA" id="ARBA00022692"/>
    </source>
</evidence>
<evidence type="ECO:0000256" key="2">
    <source>
        <dbReference type="ARBA" id="ARBA00022448"/>
    </source>
</evidence>
<dbReference type="InterPro" id="IPR055348">
    <property type="entry name" value="DctQ"/>
</dbReference>
<evidence type="ECO:0000256" key="7">
    <source>
        <dbReference type="ARBA" id="ARBA00023136"/>
    </source>
</evidence>
<evidence type="ECO:0000256" key="6">
    <source>
        <dbReference type="ARBA" id="ARBA00022989"/>
    </source>
</evidence>
<feature type="transmembrane region" description="Helical" evidence="9">
    <location>
        <begin position="93"/>
        <end position="115"/>
    </location>
</feature>
<reference evidence="11 13" key="1">
    <citation type="submission" date="2014-09" db="EMBL/GenBank/DDBJ databases">
        <authorList>
            <person name="McGinnis J.M."/>
            <person name="Wolfgang W.J."/>
        </authorList>
    </citation>
    <scope>NUCLEOTIDE SEQUENCE [LARGE SCALE GENOMIC DNA]</scope>
    <source>
        <strain evidence="11 13">JCM 14014</strain>
    </source>
</reference>